<proteinExistence type="predicted"/>
<dbReference type="Proteomes" id="UP001412067">
    <property type="component" value="Unassembled WGS sequence"/>
</dbReference>
<accession>A0ABR2MDF5</accession>
<evidence type="ECO:0000313" key="4">
    <source>
        <dbReference type="Proteomes" id="UP001412067"/>
    </source>
</evidence>
<evidence type="ECO:0000313" key="3">
    <source>
        <dbReference type="EMBL" id="KAK8962222.1"/>
    </source>
</evidence>
<dbReference type="InterPro" id="IPR032570">
    <property type="entry name" value="SF1-HH"/>
</dbReference>
<protein>
    <recommendedName>
        <fullName evidence="2">Splicing factor 1 helix-hairpin domain-containing protein</fullName>
    </recommendedName>
</protein>
<comment type="caution">
    <text evidence="3">The sequence shown here is derived from an EMBL/GenBank/DDBJ whole genome shotgun (WGS) entry which is preliminary data.</text>
</comment>
<keyword evidence="4" id="KW-1185">Reference proteome</keyword>
<dbReference type="Gene3D" id="6.10.140.1790">
    <property type="match status" value="1"/>
</dbReference>
<evidence type="ECO:0000256" key="1">
    <source>
        <dbReference type="SAM" id="MobiDB-lite"/>
    </source>
</evidence>
<feature type="region of interest" description="Disordered" evidence="1">
    <location>
        <begin position="1"/>
        <end position="40"/>
    </location>
</feature>
<reference evidence="3 4" key="1">
    <citation type="journal article" date="2022" name="Nat. Plants">
        <title>Genomes of leafy and leafless Platanthera orchids illuminate the evolution of mycoheterotrophy.</title>
        <authorList>
            <person name="Li M.H."/>
            <person name="Liu K.W."/>
            <person name="Li Z."/>
            <person name="Lu H.C."/>
            <person name="Ye Q.L."/>
            <person name="Zhang D."/>
            <person name="Wang J.Y."/>
            <person name="Li Y.F."/>
            <person name="Zhong Z.M."/>
            <person name="Liu X."/>
            <person name="Yu X."/>
            <person name="Liu D.K."/>
            <person name="Tu X.D."/>
            <person name="Liu B."/>
            <person name="Hao Y."/>
            <person name="Liao X.Y."/>
            <person name="Jiang Y.T."/>
            <person name="Sun W.H."/>
            <person name="Chen J."/>
            <person name="Chen Y.Q."/>
            <person name="Ai Y."/>
            <person name="Zhai J.W."/>
            <person name="Wu S.S."/>
            <person name="Zhou Z."/>
            <person name="Hsiao Y.Y."/>
            <person name="Wu W.L."/>
            <person name="Chen Y.Y."/>
            <person name="Lin Y.F."/>
            <person name="Hsu J.L."/>
            <person name="Li C.Y."/>
            <person name="Wang Z.W."/>
            <person name="Zhao X."/>
            <person name="Zhong W.Y."/>
            <person name="Ma X.K."/>
            <person name="Ma L."/>
            <person name="Huang J."/>
            <person name="Chen G.Z."/>
            <person name="Huang M.Z."/>
            <person name="Huang L."/>
            <person name="Peng D.H."/>
            <person name="Luo Y.B."/>
            <person name="Zou S.Q."/>
            <person name="Chen S.P."/>
            <person name="Lan S."/>
            <person name="Tsai W.C."/>
            <person name="Van de Peer Y."/>
            <person name="Liu Z.J."/>
        </authorList>
    </citation>
    <scope>NUCLEOTIDE SEQUENCE [LARGE SCALE GENOMIC DNA]</scope>
    <source>
        <strain evidence="3">Lor288</strain>
    </source>
</reference>
<feature type="domain" description="Splicing factor 1 helix-hairpin" evidence="2">
    <location>
        <begin position="118"/>
        <end position="227"/>
    </location>
</feature>
<feature type="region of interest" description="Disordered" evidence="1">
    <location>
        <begin position="94"/>
        <end position="121"/>
    </location>
</feature>
<gene>
    <name evidence="3" type="ORF">KSP40_PGU002860</name>
</gene>
<evidence type="ECO:0000259" key="2">
    <source>
        <dbReference type="Pfam" id="PF16275"/>
    </source>
</evidence>
<feature type="compositionally biased region" description="Basic and acidic residues" evidence="1">
    <location>
        <begin position="7"/>
        <end position="38"/>
    </location>
</feature>
<name>A0ABR2MDF5_9ASPA</name>
<organism evidence="3 4">
    <name type="scientific">Platanthera guangdongensis</name>
    <dbReference type="NCBI Taxonomy" id="2320717"/>
    <lineage>
        <taxon>Eukaryota</taxon>
        <taxon>Viridiplantae</taxon>
        <taxon>Streptophyta</taxon>
        <taxon>Embryophyta</taxon>
        <taxon>Tracheophyta</taxon>
        <taxon>Spermatophyta</taxon>
        <taxon>Magnoliopsida</taxon>
        <taxon>Liliopsida</taxon>
        <taxon>Asparagales</taxon>
        <taxon>Orchidaceae</taxon>
        <taxon>Orchidoideae</taxon>
        <taxon>Orchideae</taxon>
        <taxon>Orchidinae</taxon>
        <taxon>Platanthera</taxon>
    </lineage>
</organism>
<feature type="compositionally biased region" description="Gly residues" evidence="1">
    <location>
        <begin position="105"/>
        <end position="114"/>
    </location>
</feature>
<dbReference type="EMBL" id="JBBWWR010000008">
    <property type="protein sequence ID" value="KAK8962222.1"/>
    <property type="molecule type" value="Genomic_DNA"/>
</dbReference>
<dbReference type="InterPro" id="IPR047086">
    <property type="entry name" value="SF1-HH_sf"/>
</dbReference>
<dbReference type="Pfam" id="PF16275">
    <property type="entry name" value="SF1-HH"/>
    <property type="match status" value="1"/>
</dbReference>
<sequence>MRNPPTPREEETAEPKSWRGCRQKQERGVGHELQKRETGQIPLPSISYSTLNLDKIHFFSLPLRNPQLHDDLLPVITSDRLLFPRHIAEPIETSPVGKKRRAVSGAGGGDGSGAGRKRKSRWAEDDPLPVIQLPDFMKDFTTDLDPDVQTLNILLLEIIRKLQSGLPLDDRPECARSPSPESIYDNLRIRINTWEYRAREKLMKERQEIISKLIQKNPTFRPPADYRPP</sequence>